<dbReference type="OrthoDB" id="9787782at2"/>
<keyword evidence="2" id="KW-0378">Hydrolase</keyword>
<reference evidence="2 3" key="1">
    <citation type="submission" date="2019-03" db="EMBL/GenBank/DDBJ databases">
        <title>Genomic Encyclopedia of Type Strains, Phase IV (KMG-IV): sequencing the most valuable type-strain genomes for metagenomic binning, comparative biology and taxonomic classification.</title>
        <authorList>
            <person name="Goeker M."/>
        </authorList>
    </citation>
    <scope>NUCLEOTIDE SEQUENCE [LARGE SCALE GENOMIC DNA]</scope>
    <source>
        <strain evidence="2 3">DSM 28697</strain>
    </source>
</reference>
<accession>A0A4R6TWS6</accession>
<dbReference type="PANTHER" id="PTHR33490:SF6">
    <property type="entry name" value="SLL1049 PROTEIN"/>
    <property type="match status" value="1"/>
</dbReference>
<protein>
    <submittedName>
        <fullName evidence="2">Transglutaminase-like putative cysteine protease</fullName>
    </submittedName>
</protein>
<comment type="caution">
    <text evidence="2">The sequence shown here is derived from an EMBL/GenBank/DDBJ whole genome shotgun (WGS) entry which is preliminary data.</text>
</comment>
<name>A0A4R6TWS6_9BACI</name>
<dbReference type="InterPro" id="IPR002931">
    <property type="entry name" value="Transglutaminase-like"/>
</dbReference>
<dbReference type="Pfam" id="PF01841">
    <property type="entry name" value="Transglut_core"/>
    <property type="match status" value="1"/>
</dbReference>
<evidence type="ECO:0000259" key="1">
    <source>
        <dbReference type="SMART" id="SM00460"/>
    </source>
</evidence>
<evidence type="ECO:0000313" key="2">
    <source>
        <dbReference type="EMBL" id="TDQ37716.1"/>
    </source>
</evidence>
<sequence>MEYEIIHQNLFYYEKPVVQSFNTLRLKPRADECQRLMSYQNDVHPLPLRKEHVDVWGNNIETIFIAEPHSELAIKSTSLVSVQRSPFIQGLTYSTEMKDIFQSDTFAKQYVMFLGNTAYTTLNVSQIQEALREIGPVDDPISFSLRTMAYLHETIVYTPGSTNVQTTAAEAFAMRQGVCQDITHVMLSILRSQSIPSRYVSGYLYVEENSSFVGDVASHAWVEVMVPGIGWVGLDPTNNVEVLMNHVRIGSARDYSDVSPVEGVYQGGNQTLEVHVQVIALDSTERGQ</sequence>
<dbReference type="EMBL" id="SNYJ01000012">
    <property type="protein sequence ID" value="TDQ37716.1"/>
    <property type="molecule type" value="Genomic_DNA"/>
</dbReference>
<feature type="domain" description="Transglutaminase-like" evidence="1">
    <location>
        <begin position="171"/>
        <end position="238"/>
    </location>
</feature>
<dbReference type="PANTHER" id="PTHR33490">
    <property type="entry name" value="BLR5614 PROTEIN-RELATED"/>
    <property type="match status" value="1"/>
</dbReference>
<proteinExistence type="predicted"/>
<dbReference type="GO" id="GO:0008233">
    <property type="term" value="F:peptidase activity"/>
    <property type="evidence" value="ECO:0007669"/>
    <property type="project" value="UniProtKB-KW"/>
</dbReference>
<dbReference type="Pfam" id="PF08379">
    <property type="entry name" value="Bact_transglu_N"/>
    <property type="match status" value="1"/>
</dbReference>
<evidence type="ECO:0000313" key="3">
    <source>
        <dbReference type="Proteomes" id="UP000295632"/>
    </source>
</evidence>
<dbReference type="InterPro" id="IPR013589">
    <property type="entry name" value="Bac_transglu_N"/>
</dbReference>
<dbReference type="Gene3D" id="3.10.620.30">
    <property type="match status" value="1"/>
</dbReference>
<keyword evidence="3" id="KW-1185">Reference proteome</keyword>
<dbReference type="RefSeq" id="WP_133581176.1">
    <property type="nucleotide sequence ID" value="NZ_SNYJ01000012.1"/>
</dbReference>
<dbReference type="Proteomes" id="UP000295632">
    <property type="component" value="Unassembled WGS sequence"/>
</dbReference>
<dbReference type="AlphaFoldDB" id="A0A4R6TWS6"/>
<gene>
    <name evidence="2" type="ORF">EV213_11276</name>
</gene>
<dbReference type="InterPro" id="IPR038765">
    <property type="entry name" value="Papain-like_cys_pep_sf"/>
</dbReference>
<dbReference type="SMART" id="SM00460">
    <property type="entry name" value="TGc"/>
    <property type="match status" value="1"/>
</dbReference>
<dbReference type="SUPFAM" id="SSF54001">
    <property type="entry name" value="Cysteine proteinases"/>
    <property type="match status" value="1"/>
</dbReference>
<keyword evidence="2" id="KW-0645">Protease</keyword>
<dbReference type="GO" id="GO:0006508">
    <property type="term" value="P:proteolysis"/>
    <property type="evidence" value="ECO:0007669"/>
    <property type="project" value="UniProtKB-KW"/>
</dbReference>
<organism evidence="2 3">
    <name type="scientific">Aureibacillus halotolerans</name>
    <dbReference type="NCBI Taxonomy" id="1508390"/>
    <lineage>
        <taxon>Bacteria</taxon>
        <taxon>Bacillati</taxon>
        <taxon>Bacillota</taxon>
        <taxon>Bacilli</taxon>
        <taxon>Bacillales</taxon>
        <taxon>Bacillaceae</taxon>
        <taxon>Aureibacillus</taxon>
    </lineage>
</organism>